<feature type="transmembrane region" description="Helical" evidence="8">
    <location>
        <begin position="120"/>
        <end position="138"/>
    </location>
</feature>
<keyword evidence="6 8" id="KW-0472">Membrane</keyword>
<feature type="transmembrane region" description="Helical" evidence="8">
    <location>
        <begin position="307"/>
        <end position="327"/>
    </location>
</feature>
<sequence>MERNESDGTSHPPLTGNPKFSEHRSADYYIDETPIWRDGTPIPQNIFTPMQWRIWWLSTAGKFFEGMIVFMTGVSHTLIAREFGLSAVSVGFVTAATLFGILIGAITLGGLSDHYGRRKLFIAEMIIFIIFLVILTFAQSYIVIVISLFGLGLALGCDYPTAHMMISENMPSRIRGRLVLGAFSFQAVGALVGTGLAFLVLSWFPSLGAWRYMYSAAIVPAILITIGRFYIPESPMWLLTKGRMPEAERSISKLLQRNPPYPPKFLLKTDDSISSDENHTSVRQLIKDKKARKAITLSAVPWFLQDLGTYGVGIFTPAMLAGVLGHAPLHVRSISEVIYNKIEAAKGAALIDVMLIVGIIFAIVFVDRVGRIRLQVLGFVGCALGLFIASYGESLGTGIQLPLIFVGLMLFNFMNNLGPNAQTYLIAGEVFPTRYRGAGAGLAASISKLGGVTIAFLFPILLDDIGAGILLASIAVTSLIGAMVTWTFRIEMTGKALDEIR</sequence>
<feature type="transmembrane region" description="Helical" evidence="8">
    <location>
        <begin position="467"/>
        <end position="488"/>
    </location>
</feature>
<reference evidence="10 11" key="1">
    <citation type="submission" date="2024-08" db="EMBL/GenBank/DDBJ databases">
        <authorList>
            <person name="Ishaq N."/>
        </authorList>
    </citation>
    <scope>NUCLEOTIDE SEQUENCE [LARGE SCALE GENOMIC DNA]</scope>
    <source>
        <strain evidence="10 11">DSM 18651</strain>
    </source>
</reference>
<dbReference type="RefSeq" id="WP_371837448.1">
    <property type="nucleotide sequence ID" value="NZ_JBGMEK010000003.1"/>
</dbReference>
<dbReference type="PANTHER" id="PTHR23511:SF34">
    <property type="entry name" value="SYNAPTIC VESICLE GLYCOPROTEIN 2"/>
    <property type="match status" value="1"/>
</dbReference>
<evidence type="ECO:0000313" key="10">
    <source>
        <dbReference type="EMBL" id="MFA0809832.1"/>
    </source>
</evidence>
<dbReference type="PROSITE" id="PS00216">
    <property type="entry name" value="SUGAR_TRANSPORT_1"/>
    <property type="match status" value="1"/>
</dbReference>
<proteinExistence type="inferred from homology"/>
<dbReference type="PANTHER" id="PTHR23511">
    <property type="entry name" value="SYNAPTIC VESICLE GLYCOPROTEIN 2"/>
    <property type="match status" value="1"/>
</dbReference>
<evidence type="ECO:0000259" key="9">
    <source>
        <dbReference type="PROSITE" id="PS50850"/>
    </source>
</evidence>
<comment type="subcellular location">
    <subcellularLocation>
        <location evidence="1">Membrane</location>
        <topology evidence="1">Multi-pass membrane protein</topology>
    </subcellularLocation>
</comment>
<keyword evidence="4 8" id="KW-0812">Transmembrane</keyword>
<feature type="transmembrane region" description="Helical" evidence="8">
    <location>
        <begin position="210"/>
        <end position="231"/>
    </location>
</feature>
<feature type="transmembrane region" description="Helical" evidence="8">
    <location>
        <begin position="347"/>
        <end position="367"/>
    </location>
</feature>
<feature type="transmembrane region" description="Helical" evidence="8">
    <location>
        <begin position="438"/>
        <end position="461"/>
    </location>
</feature>
<dbReference type="EMBL" id="JBGMEK010000003">
    <property type="protein sequence ID" value="MFA0809832.1"/>
    <property type="molecule type" value="Genomic_DNA"/>
</dbReference>
<evidence type="ECO:0000256" key="1">
    <source>
        <dbReference type="ARBA" id="ARBA00004141"/>
    </source>
</evidence>
<feature type="transmembrane region" description="Helical" evidence="8">
    <location>
        <begin position="54"/>
        <end position="79"/>
    </location>
</feature>
<dbReference type="Proteomes" id="UP001569428">
    <property type="component" value="Unassembled WGS sequence"/>
</dbReference>
<keyword evidence="3" id="KW-0813">Transport</keyword>
<organism evidence="10 11">
    <name type="scientific">Microbulbifer epialgicus</name>
    <dbReference type="NCBI Taxonomy" id="393907"/>
    <lineage>
        <taxon>Bacteria</taxon>
        <taxon>Pseudomonadati</taxon>
        <taxon>Pseudomonadota</taxon>
        <taxon>Gammaproteobacteria</taxon>
        <taxon>Cellvibrionales</taxon>
        <taxon>Microbulbiferaceae</taxon>
        <taxon>Microbulbifer</taxon>
    </lineage>
</organism>
<evidence type="ECO:0000256" key="2">
    <source>
        <dbReference type="ARBA" id="ARBA00010992"/>
    </source>
</evidence>
<evidence type="ECO:0000313" key="11">
    <source>
        <dbReference type="Proteomes" id="UP001569428"/>
    </source>
</evidence>
<dbReference type="InterPro" id="IPR005828">
    <property type="entry name" value="MFS_sugar_transport-like"/>
</dbReference>
<evidence type="ECO:0000256" key="3">
    <source>
        <dbReference type="ARBA" id="ARBA00022448"/>
    </source>
</evidence>
<keyword evidence="11" id="KW-1185">Reference proteome</keyword>
<comment type="similarity">
    <text evidence="2">Belongs to the major facilitator superfamily. Sugar transporter (TC 2.A.1.1) family.</text>
</comment>
<feature type="transmembrane region" description="Helical" evidence="8">
    <location>
        <begin position="398"/>
        <end position="417"/>
    </location>
</feature>
<evidence type="ECO:0000256" key="5">
    <source>
        <dbReference type="ARBA" id="ARBA00022989"/>
    </source>
</evidence>
<dbReference type="PROSITE" id="PS50850">
    <property type="entry name" value="MFS"/>
    <property type="match status" value="1"/>
</dbReference>
<feature type="region of interest" description="Disordered" evidence="7">
    <location>
        <begin position="1"/>
        <end position="21"/>
    </location>
</feature>
<evidence type="ECO:0000256" key="8">
    <source>
        <dbReference type="SAM" id="Phobius"/>
    </source>
</evidence>
<protein>
    <submittedName>
        <fullName evidence="10">MFS transporter</fullName>
    </submittedName>
</protein>
<gene>
    <name evidence="10" type="ORF">ACCI49_02775</name>
</gene>
<evidence type="ECO:0000256" key="4">
    <source>
        <dbReference type="ARBA" id="ARBA00022692"/>
    </source>
</evidence>
<accession>A0ABV4NV13</accession>
<dbReference type="InterPro" id="IPR036259">
    <property type="entry name" value="MFS_trans_sf"/>
</dbReference>
<dbReference type="InterPro" id="IPR020846">
    <property type="entry name" value="MFS_dom"/>
</dbReference>
<keyword evidence="5 8" id="KW-1133">Transmembrane helix</keyword>
<dbReference type="SUPFAM" id="SSF103473">
    <property type="entry name" value="MFS general substrate transporter"/>
    <property type="match status" value="1"/>
</dbReference>
<dbReference type="InterPro" id="IPR005829">
    <property type="entry name" value="Sugar_transporter_CS"/>
</dbReference>
<comment type="caution">
    <text evidence="10">The sequence shown here is derived from an EMBL/GenBank/DDBJ whole genome shotgun (WGS) entry which is preliminary data.</text>
</comment>
<evidence type="ECO:0000256" key="6">
    <source>
        <dbReference type="ARBA" id="ARBA00023136"/>
    </source>
</evidence>
<feature type="transmembrane region" description="Helical" evidence="8">
    <location>
        <begin position="85"/>
        <end position="108"/>
    </location>
</feature>
<name>A0ABV4NV13_9GAMM</name>
<evidence type="ECO:0000256" key="7">
    <source>
        <dbReference type="SAM" id="MobiDB-lite"/>
    </source>
</evidence>
<feature type="transmembrane region" description="Helical" evidence="8">
    <location>
        <begin position="178"/>
        <end position="204"/>
    </location>
</feature>
<feature type="domain" description="Major facilitator superfamily (MFS) profile" evidence="9">
    <location>
        <begin position="54"/>
        <end position="493"/>
    </location>
</feature>
<feature type="transmembrane region" description="Helical" evidence="8">
    <location>
        <begin position="374"/>
        <end position="392"/>
    </location>
</feature>
<dbReference type="Gene3D" id="1.20.1250.20">
    <property type="entry name" value="MFS general substrate transporter like domains"/>
    <property type="match status" value="1"/>
</dbReference>
<dbReference type="Pfam" id="PF00083">
    <property type="entry name" value="Sugar_tr"/>
    <property type="match status" value="1"/>
</dbReference>